<evidence type="ECO:0000313" key="3">
    <source>
        <dbReference type="Proteomes" id="UP000595757"/>
    </source>
</evidence>
<dbReference type="PANTHER" id="PTHR33164:SF103">
    <property type="entry name" value="REGULATORY PROTEIN MARR"/>
    <property type="match status" value="1"/>
</dbReference>
<dbReference type="SMART" id="SM00347">
    <property type="entry name" value="HTH_MARR"/>
    <property type="match status" value="1"/>
</dbReference>
<dbReference type="PROSITE" id="PS50995">
    <property type="entry name" value="HTH_MARR_2"/>
    <property type="match status" value="1"/>
</dbReference>
<dbReference type="SUPFAM" id="SSF46785">
    <property type="entry name" value="Winged helix' DNA-binding domain"/>
    <property type="match status" value="1"/>
</dbReference>
<dbReference type="InterPro" id="IPR000835">
    <property type="entry name" value="HTH_MarR-typ"/>
</dbReference>
<dbReference type="Pfam" id="PF01047">
    <property type="entry name" value="MarR"/>
    <property type="match status" value="1"/>
</dbReference>
<dbReference type="Gene3D" id="1.10.10.10">
    <property type="entry name" value="Winged helix-like DNA-binding domain superfamily/Winged helix DNA-binding domain"/>
    <property type="match status" value="1"/>
</dbReference>
<accession>A0ABX7DEI6</accession>
<dbReference type="PANTHER" id="PTHR33164">
    <property type="entry name" value="TRANSCRIPTIONAL REGULATOR, MARR FAMILY"/>
    <property type="match status" value="1"/>
</dbReference>
<dbReference type="InterPro" id="IPR036390">
    <property type="entry name" value="WH_DNA-bd_sf"/>
</dbReference>
<evidence type="ECO:0000313" key="2">
    <source>
        <dbReference type="EMBL" id="QQU76215.1"/>
    </source>
</evidence>
<reference evidence="2 3" key="1">
    <citation type="submission" date="2021-01" db="EMBL/GenBank/DDBJ databases">
        <title>FDA dAtabase for Regulatory Grade micrObial Sequences (FDA-ARGOS): Supporting development and validation of Infectious Disease Dx tests.</title>
        <authorList>
            <person name="Sproer C."/>
            <person name="Gronow S."/>
            <person name="Severitt S."/>
            <person name="Schroder I."/>
            <person name="Tallon L."/>
            <person name="Sadzewicz L."/>
            <person name="Zhao X."/>
            <person name="Boylan J."/>
            <person name="Ott S."/>
            <person name="Bowen H."/>
            <person name="Vavikolanu K."/>
            <person name="Mehta A."/>
            <person name="Aluvathingal J."/>
            <person name="Nadendla S."/>
            <person name="Lowell S."/>
            <person name="Myers T."/>
            <person name="Yan Y."/>
            <person name="Sichtig H."/>
        </authorList>
    </citation>
    <scope>NUCLEOTIDE SEQUENCE [LARGE SCALE GENOMIC DNA]</scope>
    <source>
        <strain evidence="2 3">FDAARGOS_1115</strain>
    </source>
</reference>
<organism evidence="2 3">
    <name type="scientific">Corynebacterium striatum</name>
    <dbReference type="NCBI Taxonomy" id="43770"/>
    <lineage>
        <taxon>Bacteria</taxon>
        <taxon>Bacillati</taxon>
        <taxon>Actinomycetota</taxon>
        <taxon>Actinomycetes</taxon>
        <taxon>Mycobacteriales</taxon>
        <taxon>Corynebacteriaceae</taxon>
        <taxon>Corynebacterium</taxon>
    </lineage>
</organism>
<gene>
    <name evidence="2" type="ORF">I6I72_08720</name>
</gene>
<dbReference type="RefSeq" id="WP_053087986.1">
    <property type="nucleotide sequence ID" value="NZ_CP024931.1"/>
</dbReference>
<dbReference type="InterPro" id="IPR036388">
    <property type="entry name" value="WH-like_DNA-bd_sf"/>
</dbReference>
<dbReference type="GeneID" id="72412072"/>
<evidence type="ECO:0000259" key="1">
    <source>
        <dbReference type="PROSITE" id="PS50995"/>
    </source>
</evidence>
<feature type="domain" description="HTH marR-type" evidence="1">
    <location>
        <begin position="8"/>
        <end position="135"/>
    </location>
</feature>
<keyword evidence="3" id="KW-1185">Reference proteome</keyword>
<dbReference type="Proteomes" id="UP000595757">
    <property type="component" value="Chromosome"/>
</dbReference>
<dbReference type="InterPro" id="IPR039422">
    <property type="entry name" value="MarR/SlyA-like"/>
</dbReference>
<protein>
    <submittedName>
        <fullName evidence="2">MarR family transcriptional regulator</fullName>
    </submittedName>
</protein>
<proteinExistence type="predicted"/>
<dbReference type="PRINTS" id="PR00598">
    <property type="entry name" value="HTHMARR"/>
</dbReference>
<sequence>MTTQTSKDEDLGELITRLSHLIRRRGRQLPLAPHQNRALRIIARESLRPGKLAEILQVTPRAATEVIDALQAEDLVHVEPDPADRRAKLVSLSHAGHEYIAATRAARAEIAQEIFAPLSDAERSTLTRLLREVFAAQETPRQQ</sequence>
<name>A0ABX7DEI6_CORST</name>
<dbReference type="EMBL" id="CP068158">
    <property type="protein sequence ID" value="QQU76215.1"/>
    <property type="molecule type" value="Genomic_DNA"/>
</dbReference>